<dbReference type="GO" id="GO:0044209">
    <property type="term" value="P:AMP salvage"/>
    <property type="evidence" value="ECO:0007669"/>
    <property type="project" value="UniProtKB-UniRule"/>
</dbReference>
<dbReference type="UniPathway" id="UPA00588">
    <property type="reaction ID" value="UER00646"/>
</dbReference>
<dbReference type="InterPro" id="IPR000836">
    <property type="entry name" value="PRTase_dom"/>
</dbReference>
<evidence type="ECO:0000256" key="3">
    <source>
        <dbReference type="ARBA" id="ARBA00004659"/>
    </source>
</evidence>
<accession>A0A542ZQ67</accession>
<comment type="pathway">
    <text evidence="3 11">Purine metabolism; AMP biosynthesis via salvage pathway; AMP from adenine: step 1/1.</text>
</comment>
<keyword evidence="14" id="KW-1185">Reference proteome</keyword>
<evidence type="ECO:0000256" key="1">
    <source>
        <dbReference type="ARBA" id="ARBA00000868"/>
    </source>
</evidence>
<sequence length="169" mass="17687">MESLIRDIHDFPTPGVVFKDLTPVLADPAGLRDAIDTMVTLAPEGIDMVAGVESRGFWFAPSIALALGCGFVAMRKPAKLPGPVLRRPVTLEYGEDELAVHTGQIPAGARVLIVDDVLATGGTLMGAADLVEDADASVAGALLFLELTALDGRAALEERGIDVRTAIRA</sequence>
<dbReference type="FunFam" id="3.40.50.2020:FF:000021">
    <property type="entry name" value="Adenine phosphoribosyltransferase"/>
    <property type="match status" value="1"/>
</dbReference>
<dbReference type="Gene3D" id="3.40.50.2020">
    <property type="match status" value="1"/>
</dbReference>
<gene>
    <name evidence="11" type="primary">apt</name>
    <name evidence="13" type="ORF">FB460_0191</name>
</gene>
<comment type="subunit">
    <text evidence="5 11">Homodimer.</text>
</comment>
<keyword evidence="8 11" id="KW-0328">Glycosyltransferase</keyword>
<keyword evidence="10 11" id="KW-0660">Purine salvage</keyword>
<name>A0A542ZQ67_9ACTN</name>
<keyword evidence="7 11" id="KW-0963">Cytoplasm</keyword>
<dbReference type="EMBL" id="VFOR01000001">
    <property type="protein sequence ID" value="TQL62416.1"/>
    <property type="molecule type" value="Genomic_DNA"/>
</dbReference>
<dbReference type="GO" id="GO:0006166">
    <property type="term" value="P:purine ribonucleoside salvage"/>
    <property type="evidence" value="ECO:0007669"/>
    <property type="project" value="UniProtKB-KW"/>
</dbReference>
<comment type="caution">
    <text evidence="13">The sequence shown here is derived from an EMBL/GenBank/DDBJ whole genome shotgun (WGS) entry which is preliminary data.</text>
</comment>
<keyword evidence="9 11" id="KW-0808">Transferase</keyword>
<evidence type="ECO:0000256" key="6">
    <source>
        <dbReference type="ARBA" id="ARBA00011893"/>
    </source>
</evidence>
<dbReference type="GO" id="GO:0005737">
    <property type="term" value="C:cytoplasm"/>
    <property type="evidence" value="ECO:0007669"/>
    <property type="project" value="UniProtKB-SubCell"/>
</dbReference>
<comment type="subcellular location">
    <subcellularLocation>
        <location evidence="2 11">Cytoplasm</location>
    </subcellularLocation>
</comment>
<evidence type="ECO:0000256" key="10">
    <source>
        <dbReference type="ARBA" id="ARBA00022726"/>
    </source>
</evidence>
<feature type="domain" description="Phosphoribosyltransferase" evidence="12">
    <location>
        <begin position="42"/>
        <end position="144"/>
    </location>
</feature>
<dbReference type="PANTHER" id="PTHR11776:SF7">
    <property type="entry name" value="PHOSPHORIBOSYLTRANSFERASE DOMAIN-CONTAINING PROTEIN"/>
    <property type="match status" value="1"/>
</dbReference>
<dbReference type="InterPro" id="IPR005764">
    <property type="entry name" value="Ade_phspho_trans"/>
</dbReference>
<protein>
    <recommendedName>
        <fullName evidence="6 11">Adenine phosphoribosyltransferase</fullName>
        <shortName evidence="11">APRT</shortName>
        <ecNumber evidence="6 11">2.4.2.7</ecNumber>
    </recommendedName>
</protein>
<dbReference type="HAMAP" id="MF_00004">
    <property type="entry name" value="Aden_phosphoribosyltr"/>
    <property type="match status" value="1"/>
</dbReference>
<evidence type="ECO:0000256" key="11">
    <source>
        <dbReference type="HAMAP-Rule" id="MF_00004"/>
    </source>
</evidence>
<dbReference type="AlphaFoldDB" id="A0A542ZQ67"/>
<dbReference type="PANTHER" id="PTHR11776">
    <property type="entry name" value="ADENINE PHOSPHORIBOSYLTRANSFERASE"/>
    <property type="match status" value="1"/>
</dbReference>
<dbReference type="InterPro" id="IPR029057">
    <property type="entry name" value="PRTase-like"/>
</dbReference>
<dbReference type="InterPro" id="IPR050120">
    <property type="entry name" value="Adenine_PRTase"/>
</dbReference>
<evidence type="ECO:0000256" key="7">
    <source>
        <dbReference type="ARBA" id="ARBA00022490"/>
    </source>
</evidence>
<evidence type="ECO:0000256" key="2">
    <source>
        <dbReference type="ARBA" id="ARBA00004496"/>
    </source>
</evidence>
<evidence type="ECO:0000256" key="5">
    <source>
        <dbReference type="ARBA" id="ARBA00011738"/>
    </source>
</evidence>
<proteinExistence type="inferred from homology"/>
<organism evidence="13 14">
    <name type="scientific">Propioniferax innocua</name>
    <dbReference type="NCBI Taxonomy" id="1753"/>
    <lineage>
        <taxon>Bacteria</taxon>
        <taxon>Bacillati</taxon>
        <taxon>Actinomycetota</taxon>
        <taxon>Actinomycetes</taxon>
        <taxon>Propionibacteriales</taxon>
        <taxon>Propionibacteriaceae</taxon>
        <taxon>Propioniferax</taxon>
    </lineage>
</organism>
<evidence type="ECO:0000256" key="8">
    <source>
        <dbReference type="ARBA" id="ARBA00022676"/>
    </source>
</evidence>
<dbReference type="Proteomes" id="UP000316196">
    <property type="component" value="Unassembled WGS sequence"/>
</dbReference>
<evidence type="ECO:0000259" key="12">
    <source>
        <dbReference type="Pfam" id="PF00156"/>
    </source>
</evidence>
<evidence type="ECO:0000256" key="4">
    <source>
        <dbReference type="ARBA" id="ARBA00008391"/>
    </source>
</evidence>
<dbReference type="Pfam" id="PF00156">
    <property type="entry name" value="Pribosyltran"/>
    <property type="match status" value="1"/>
</dbReference>
<evidence type="ECO:0000313" key="13">
    <source>
        <dbReference type="EMBL" id="TQL62416.1"/>
    </source>
</evidence>
<dbReference type="RefSeq" id="WP_246044189.1">
    <property type="nucleotide sequence ID" value="NZ_BAAAMD010000003.1"/>
</dbReference>
<dbReference type="GO" id="GO:0006168">
    <property type="term" value="P:adenine salvage"/>
    <property type="evidence" value="ECO:0007669"/>
    <property type="project" value="InterPro"/>
</dbReference>
<dbReference type="GO" id="GO:0003999">
    <property type="term" value="F:adenine phosphoribosyltransferase activity"/>
    <property type="evidence" value="ECO:0007669"/>
    <property type="project" value="UniProtKB-UniRule"/>
</dbReference>
<evidence type="ECO:0000256" key="9">
    <source>
        <dbReference type="ARBA" id="ARBA00022679"/>
    </source>
</evidence>
<comment type="catalytic activity">
    <reaction evidence="1 11">
        <text>AMP + diphosphate = 5-phospho-alpha-D-ribose 1-diphosphate + adenine</text>
        <dbReference type="Rhea" id="RHEA:16609"/>
        <dbReference type="ChEBI" id="CHEBI:16708"/>
        <dbReference type="ChEBI" id="CHEBI:33019"/>
        <dbReference type="ChEBI" id="CHEBI:58017"/>
        <dbReference type="ChEBI" id="CHEBI:456215"/>
        <dbReference type="EC" id="2.4.2.7"/>
    </reaction>
</comment>
<evidence type="ECO:0000313" key="14">
    <source>
        <dbReference type="Proteomes" id="UP000316196"/>
    </source>
</evidence>
<dbReference type="EC" id="2.4.2.7" evidence="6 11"/>
<dbReference type="SUPFAM" id="SSF53271">
    <property type="entry name" value="PRTase-like"/>
    <property type="match status" value="1"/>
</dbReference>
<dbReference type="CDD" id="cd06223">
    <property type="entry name" value="PRTases_typeI"/>
    <property type="match status" value="1"/>
</dbReference>
<reference evidence="13 14" key="1">
    <citation type="submission" date="2019-06" db="EMBL/GenBank/DDBJ databases">
        <title>Sequencing the genomes of 1000 actinobacteria strains.</title>
        <authorList>
            <person name="Klenk H.-P."/>
        </authorList>
    </citation>
    <scope>NUCLEOTIDE SEQUENCE [LARGE SCALE GENOMIC DNA]</scope>
    <source>
        <strain evidence="13 14">DSM 8251</strain>
    </source>
</reference>
<dbReference type="NCBIfam" id="NF002636">
    <property type="entry name" value="PRK02304.1-5"/>
    <property type="match status" value="1"/>
</dbReference>
<comment type="function">
    <text evidence="11">Catalyzes a salvage reaction resulting in the formation of AMP, that is energically less costly than de novo synthesis.</text>
</comment>
<comment type="similarity">
    <text evidence="4 11">Belongs to the purine/pyrimidine phosphoribosyltransferase family.</text>
</comment>